<keyword evidence="2" id="KW-0472">Membrane</keyword>
<accession>A0A8H6SG86</accession>
<evidence type="ECO:0000256" key="1">
    <source>
        <dbReference type="SAM" id="MobiDB-lite"/>
    </source>
</evidence>
<protein>
    <recommendedName>
        <fullName evidence="6">Mid2 domain-containing protein</fullName>
    </recommendedName>
</protein>
<keyword evidence="5" id="KW-1185">Reference proteome</keyword>
<dbReference type="AlphaFoldDB" id="A0A8H6SG86"/>
<dbReference type="GeneID" id="59347496"/>
<dbReference type="EMBL" id="JACAZF010000007">
    <property type="protein sequence ID" value="KAF7298834.1"/>
    <property type="molecule type" value="Genomic_DNA"/>
</dbReference>
<reference evidence="4" key="1">
    <citation type="submission" date="2020-05" db="EMBL/GenBank/DDBJ databases">
        <title>Mycena genomes resolve the evolution of fungal bioluminescence.</title>
        <authorList>
            <person name="Tsai I.J."/>
        </authorList>
    </citation>
    <scope>NUCLEOTIDE SEQUENCE</scope>
    <source>
        <strain evidence="4">171206Taipei</strain>
    </source>
</reference>
<evidence type="ECO:0000313" key="5">
    <source>
        <dbReference type="Proteomes" id="UP000636479"/>
    </source>
</evidence>
<keyword evidence="3" id="KW-0732">Signal</keyword>
<evidence type="ECO:0000313" key="4">
    <source>
        <dbReference type="EMBL" id="KAF7298834.1"/>
    </source>
</evidence>
<sequence length="549" mass="57857">MFKSAFTLAVLVALGPQVVQGSFKFKFSPIVQCSPVTISFSGTDSSNHSVPTTLTILPLVNNAIPIQIPIPPGSSNSTGIALSFIPLPADTTFIATLDNPDGPASKVSDVTRVLPPNITTGSNTCLSSLTVSTLNLFEIPSSIGQCESFSVAFATRPPSITAFQPNGRATLLPSSAANGLARYTMTSNRGNEVALLFNDPATNKLVTTALMTVSGDSGSSKDCLASNRNNNGNDSNNDGKSQNSSADGAVTQTGLPKGAVIGIAIGAALLVFAIMLLLWYFLRVRRRRRRASSLLFDPALLNRRWPSSDAEKRMPTTQTWYSNADEKSDADLIEQRGSISSSFGGGGVIRDPIYTNDKWRRSAMTDDGNVSVRTSISSWNQFVPEDQRSPGVMEPESEAAMRRNSAGSDSRLSMNTVDIQNILQIATVHRNSSTAPSAYTKRTPQPSTAGTTTTFDVAKPAAARLIPTRGTGRVSTRPDLPQGISPISRNNSAAVAIKGVPESYLNLGPGDDNYGSGIAIGTPRASDGLDGQGIARSQGGASLGDVIVR</sequence>
<keyword evidence="2" id="KW-1133">Transmembrane helix</keyword>
<dbReference type="OrthoDB" id="3266941at2759"/>
<dbReference type="RefSeq" id="XP_037218222.1">
    <property type="nucleotide sequence ID" value="XM_037364980.1"/>
</dbReference>
<evidence type="ECO:0000256" key="3">
    <source>
        <dbReference type="SAM" id="SignalP"/>
    </source>
</evidence>
<feature type="region of interest" description="Disordered" evidence="1">
    <location>
        <begin position="215"/>
        <end position="249"/>
    </location>
</feature>
<feature type="compositionally biased region" description="Low complexity" evidence="1">
    <location>
        <begin position="443"/>
        <end position="453"/>
    </location>
</feature>
<feature type="transmembrane region" description="Helical" evidence="2">
    <location>
        <begin position="259"/>
        <end position="282"/>
    </location>
</feature>
<gene>
    <name evidence="4" type="ORF">MIND_00831100</name>
</gene>
<proteinExistence type="predicted"/>
<name>A0A8H6SG86_9AGAR</name>
<feature type="compositionally biased region" description="Polar residues" evidence="1">
    <location>
        <begin position="433"/>
        <end position="442"/>
    </location>
</feature>
<dbReference type="Proteomes" id="UP000636479">
    <property type="component" value="Unassembled WGS sequence"/>
</dbReference>
<feature type="region of interest" description="Disordered" evidence="1">
    <location>
        <begin position="433"/>
        <end position="453"/>
    </location>
</feature>
<feature type="chain" id="PRO_5034965452" description="Mid2 domain-containing protein" evidence="3">
    <location>
        <begin position="22"/>
        <end position="549"/>
    </location>
</feature>
<evidence type="ECO:0000256" key="2">
    <source>
        <dbReference type="SAM" id="Phobius"/>
    </source>
</evidence>
<evidence type="ECO:0008006" key="6">
    <source>
        <dbReference type="Google" id="ProtNLM"/>
    </source>
</evidence>
<organism evidence="4 5">
    <name type="scientific">Mycena indigotica</name>
    <dbReference type="NCBI Taxonomy" id="2126181"/>
    <lineage>
        <taxon>Eukaryota</taxon>
        <taxon>Fungi</taxon>
        <taxon>Dikarya</taxon>
        <taxon>Basidiomycota</taxon>
        <taxon>Agaricomycotina</taxon>
        <taxon>Agaricomycetes</taxon>
        <taxon>Agaricomycetidae</taxon>
        <taxon>Agaricales</taxon>
        <taxon>Marasmiineae</taxon>
        <taxon>Mycenaceae</taxon>
        <taxon>Mycena</taxon>
    </lineage>
</organism>
<feature type="compositionally biased region" description="Low complexity" evidence="1">
    <location>
        <begin position="226"/>
        <end position="245"/>
    </location>
</feature>
<comment type="caution">
    <text evidence="4">The sequence shown here is derived from an EMBL/GenBank/DDBJ whole genome shotgun (WGS) entry which is preliminary data.</text>
</comment>
<keyword evidence="2" id="KW-0812">Transmembrane</keyword>
<feature type="signal peptide" evidence="3">
    <location>
        <begin position="1"/>
        <end position="21"/>
    </location>
</feature>